<keyword evidence="1" id="KW-0812">Transmembrane</keyword>
<feature type="transmembrane region" description="Helical" evidence="1">
    <location>
        <begin position="86"/>
        <end position="107"/>
    </location>
</feature>
<dbReference type="Proteomes" id="UP001203058">
    <property type="component" value="Unassembled WGS sequence"/>
</dbReference>
<evidence type="ECO:0000313" key="3">
    <source>
        <dbReference type="Proteomes" id="UP001203058"/>
    </source>
</evidence>
<keyword evidence="3" id="KW-1185">Reference proteome</keyword>
<evidence type="ECO:0008006" key="4">
    <source>
        <dbReference type="Google" id="ProtNLM"/>
    </source>
</evidence>
<protein>
    <recommendedName>
        <fullName evidence="4">Sugar transporter</fullName>
    </recommendedName>
</protein>
<feature type="transmembrane region" description="Helical" evidence="1">
    <location>
        <begin position="119"/>
        <end position="138"/>
    </location>
</feature>
<organism evidence="2 3">
    <name type="scientific">Sphingomonas telluris</name>
    <dbReference type="NCBI Taxonomy" id="2907998"/>
    <lineage>
        <taxon>Bacteria</taxon>
        <taxon>Pseudomonadati</taxon>
        <taxon>Pseudomonadota</taxon>
        <taxon>Alphaproteobacteria</taxon>
        <taxon>Sphingomonadales</taxon>
        <taxon>Sphingomonadaceae</taxon>
        <taxon>Sphingomonas</taxon>
    </lineage>
</organism>
<sequence>MATTAETARTPTHLWVVGVLATLWTAFGCYDYVMTQKQNAEYLKMMGGDEAAAYFTSFPAWVVALWAIGVWGSLAGSLALLIRSRWAVPLYAVSLLGLLLTTIYQFGMSTPPAALTTPAMYMMTGFIWIIAIVLFLYARNMAAKGVLR</sequence>
<feature type="transmembrane region" description="Helical" evidence="1">
    <location>
        <begin position="53"/>
        <end position="74"/>
    </location>
</feature>
<accession>A0ABS9VQI8</accession>
<dbReference type="RefSeq" id="WP_241448114.1">
    <property type="nucleotide sequence ID" value="NZ_JAKZHW010000002.1"/>
</dbReference>
<reference evidence="2 3" key="1">
    <citation type="submission" date="2022-03" db="EMBL/GenBank/DDBJ databases">
        <authorList>
            <person name="Jo J.-H."/>
            <person name="Im W.-T."/>
        </authorList>
    </citation>
    <scope>NUCLEOTIDE SEQUENCE [LARGE SCALE GENOMIC DNA]</scope>
    <source>
        <strain evidence="2 3">SM33</strain>
    </source>
</reference>
<keyword evidence="1" id="KW-1133">Transmembrane helix</keyword>
<evidence type="ECO:0000256" key="1">
    <source>
        <dbReference type="SAM" id="Phobius"/>
    </source>
</evidence>
<evidence type="ECO:0000313" key="2">
    <source>
        <dbReference type="EMBL" id="MCH8617250.1"/>
    </source>
</evidence>
<dbReference type="EMBL" id="JAKZHW010000002">
    <property type="protein sequence ID" value="MCH8617250.1"/>
    <property type="molecule type" value="Genomic_DNA"/>
</dbReference>
<name>A0ABS9VQI8_9SPHN</name>
<comment type="caution">
    <text evidence="2">The sequence shown here is derived from an EMBL/GenBank/DDBJ whole genome shotgun (WGS) entry which is preliminary data.</text>
</comment>
<proteinExistence type="predicted"/>
<keyword evidence="1" id="KW-0472">Membrane</keyword>
<gene>
    <name evidence="2" type="ORF">LZ016_14225</name>
</gene>
<feature type="transmembrane region" description="Helical" evidence="1">
    <location>
        <begin position="12"/>
        <end position="33"/>
    </location>
</feature>